<name>A0A1F2WNP0_9ACTN</name>
<comment type="caution">
    <text evidence="1">The sequence shown here is derived from an EMBL/GenBank/DDBJ whole genome shotgun (WGS) entry which is preliminary data.</text>
</comment>
<dbReference type="EMBL" id="MELK01000023">
    <property type="protein sequence ID" value="OFW58430.1"/>
    <property type="molecule type" value="Genomic_DNA"/>
</dbReference>
<reference evidence="1 2" key="1">
    <citation type="journal article" date="2016" name="Nat. Commun.">
        <title>Thousands of microbial genomes shed light on interconnected biogeochemical processes in an aquifer system.</title>
        <authorList>
            <person name="Anantharaman K."/>
            <person name="Brown C.T."/>
            <person name="Hug L.A."/>
            <person name="Sharon I."/>
            <person name="Castelle C.J."/>
            <person name="Probst A.J."/>
            <person name="Thomas B.C."/>
            <person name="Singh A."/>
            <person name="Wilkins M.J."/>
            <person name="Karaoz U."/>
            <person name="Brodie E.L."/>
            <person name="Williams K.H."/>
            <person name="Hubbard S.S."/>
            <person name="Banfield J.F."/>
        </authorList>
    </citation>
    <scope>NUCLEOTIDE SEQUENCE [LARGE SCALE GENOMIC DNA]</scope>
</reference>
<dbReference type="STRING" id="1797197.A2Y75_01595"/>
<organism evidence="1 2">
    <name type="scientific">Candidatus Solincola sediminis</name>
    <dbReference type="NCBI Taxonomy" id="1797199"/>
    <lineage>
        <taxon>Bacteria</taxon>
        <taxon>Bacillati</taxon>
        <taxon>Actinomycetota</taxon>
        <taxon>Candidatus Geothermincolia</taxon>
        <taxon>Candidatus Geothermincolales</taxon>
        <taxon>Candidatus Geothermincolaceae</taxon>
        <taxon>Candidatus Solincola</taxon>
    </lineage>
</organism>
<dbReference type="AlphaFoldDB" id="A0A1F2WNP0"/>
<gene>
    <name evidence="1" type="ORF">A2Y75_01595</name>
</gene>
<protein>
    <submittedName>
        <fullName evidence="1">Uncharacterized protein</fullName>
    </submittedName>
</protein>
<evidence type="ECO:0000313" key="2">
    <source>
        <dbReference type="Proteomes" id="UP000177876"/>
    </source>
</evidence>
<dbReference type="Proteomes" id="UP000177876">
    <property type="component" value="Unassembled WGS sequence"/>
</dbReference>
<evidence type="ECO:0000313" key="1">
    <source>
        <dbReference type="EMBL" id="OFW58430.1"/>
    </source>
</evidence>
<proteinExistence type="predicted"/>
<accession>A0A1F2WNP0</accession>
<sequence length="114" mass="12867">MLRSVGVGLASRGKTKAAERAEKVIGDMPNAFAERAKEEQRRFTQATDSEYWCCICFTTREEKEEFLKKTGLFEHGDKYLDGRVVAGVLGVELSSESARFSEPKISARMRKLSR</sequence>